<accession>A0A1Y3PU82</accession>
<evidence type="ECO:0000313" key="6">
    <source>
        <dbReference type="EMBL" id="OUM90933.1"/>
    </source>
</evidence>
<dbReference type="PANTHER" id="PTHR11085:SF4">
    <property type="entry name" value="NAD-DEPENDENT PROTEIN DEACYLASE"/>
    <property type="match status" value="1"/>
</dbReference>
<feature type="active site" description="Proton acceptor" evidence="4">
    <location>
        <position position="101"/>
    </location>
</feature>
<dbReference type="Gene3D" id="3.40.50.1220">
    <property type="entry name" value="TPP-binding domain"/>
    <property type="match status" value="1"/>
</dbReference>
<evidence type="ECO:0000259" key="5">
    <source>
        <dbReference type="PROSITE" id="PS50305"/>
    </source>
</evidence>
<dbReference type="GO" id="GO:0046872">
    <property type="term" value="F:metal ion binding"/>
    <property type="evidence" value="ECO:0007669"/>
    <property type="project" value="UniProtKB-KW"/>
</dbReference>
<keyword evidence="3" id="KW-0520">NAD</keyword>
<proteinExistence type="predicted"/>
<keyword evidence="2" id="KW-0808">Transferase</keyword>
<evidence type="ECO:0000256" key="1">
    <source>
        <dbReference type="ARBA" id="ARBA00012928"/>
    </source>
</evidence>
<dbReference type="Gene3D" id="3.30.1600.10">
    <property type="entry name" value="SIR2/SIRT2 'Small Domain"/>
    <property type="match status" value="1"/>
</dbReference>
<evidence type="ECO:0000256" key="3">
    <source>
        <dbReference type="ARBA" id="ARBA00023027"/>
    </source>
</evidence>
<feature type="binding site" evidence="4">
    <location>
        <position position="112"/>
    </location>
    <ligand>
        <name>Zn(2+)</name>
        <dbReference type="ChEBI" id="CHEBI:29105"/>
    </ligand>
</feature>
<dbReference type="EMBL" id="LZRT01000009">
    <property type="protein sequence ID" value="OUM90933.1"/>
    <property type="molecule type" value="Genomic_DNA"/>
</dbReference>
<protein>
    <recommendedName>
        <fullName evidence="1">protein acetyllysine N-acetyltransferase</fullName>
        <ecNumber evidence="1">2.3.1.286</ecNumber>
    </recommendedName>
</protein>
<dbReference type="InterPro" id="IPR050134">
    <property type="entry name" value="NAD-dep_sirtuin_deacylases"/>
</dbReference>
<dbReference type="InterPro" id="IPR003000">
    <property type="entry name" value="Sirtuin"/>
</dbReference>
<dbReference type="InterPro" id="IPR029035">
    <property type="entry name" value="DHS-like_NAD/FAD-binding_dom"/>
</dbReference>
<organism evidence="6 7">
    <name type="scientific">Bacillus thermozeamaize</name>
    <dbReference type="NCBI Taxonomy" id="230954"/>
    <lineage>
        <taxon>Bacteria</taxon>
        <taxon>Bacillati</taxon>
        <taxon>Bacillota</taxon>
        <taxon>Bacilli</taxon>
        <taxon>Bacillales</taxon>
        <taxon>Bacillaceae</taxon>
        <taxon>Bacillus</taxon>
    </lineage>
</organism>
<feature type="binding site" evidence="4">
    <location>
        <position position="109"/>
    </location>
    <ligand>
        <name>Zn(2+)</name>
        <dbReference type="ChEBI" id="CHEBI:29105"/>
    </ligand>
</feature>
<dbReference type="SUPFAM" id="SSF52467">
    <property type="entry name" value="DHS-like NAD/FAD-binding domain"/>
    <property type="match status" value="1"/>
</dbReference>
<feature type="domain" description="Deacetylase sirtuin-type" evidence="5">
    <location>
        <begin position="1"/>
        <end position="224"/>
    </location>
</feature>
<gene>
    <name evidence="6" type="ORF">BAA01_00280</name>
</gene>
<dbReference type="AlphaFoldDB" id="A0A1Y3PU82"/>
<dbReference type="Pfam" id="PF02146">
    <property type="entry name" value="SIR2"/>
    <property type="match status" value="1"/>
</dbReference>
<dbReference type="NCBIfam" id="NF001753">
    <property type="entry name" value="PRK00481.1-3"/>
    <property type="match status" value="1"/>
</dbReference>
<dbReference type="NCBIfam" id="NF001752">
    <property type="entry name" value="PRK00481.1-1"/>
    <property type="match status" value="1"/>
</dbReference>
<evidence type="ECO:0000313" key="7">
    <source>
        <dbReference type="Proteomes" id="UP000196475"/>
    </source>
</evidence>
<dbReference type="InterPro" id="IPR026591">
    <property type="entry name" value="Sirtuin_cat_small_dom_sf"/>
</dbReference>
<sequence length="225" mass="25139">MVVFTGAGASTESGLPDFRSQRGLWKKVPERIASVETLMNNPDEFFEFYKERFESFKDVQPNRVHHILAKWEHEGRVKMVITQNVDGLHQKAGSRQVAELHGSNAQVRCQACGKMYDRSEFHKRYCSDCGGMLRPNVVLFGEPLPMSEWMRAQHATEKADLFLVIGSSLQVYPAAGLPEQAARRGARLAIINQEPTGLDDLAGVVCHEKAGDVLERVDGLLREGS</sequence>
<name>A0A1Y3PU82_9BACI</name>
<reference evidence="7" key="1">
    <citation type="submission" date="2016-06" db="EMBL/GenBank/DDBJ databases">
        <authorList>
            <person name="Nascimento L."/>
            <person name="Pereira R.V."/>
            <person name="Martins L.F."/>
            <person name="Quaggio R.B."/>
            <person name="Silva A.M."/>
            <person name="Setubal J.C."/>
        </authorList>
    </citation>
    <scope>NUCLEOTIDE SEQUENCE [LARGE SCALE GENOMIC DNA]</scope>
</reference>
<dbReference type="InterPro" id="IPR026590">
    <property type="entry name" value="Ssirtuin_cat_dom"/>
</dbReference>
<dbReference type="EC" id="2.3.1.286" evidence="1"/>
<feature type="binding site" evidence="4">
    <location>
        <position position="129"/>
    </location>
    <ligand>
        <name>Zn(2+)</name>
        <dbReference type="ChEBI" id="CHEBI:29105"/>
    </ligand>
</feature>
<keyword evidence="4" id="KW-0862">Zinc</keyword>
<dbReference type="GO" id="GO:0070403">
    <property type="term" value="F:NAD+ binding"/>
    <property type="evidence" value="ECO:0007669"/>
    <property type="project" value="InterPro"/>
</dbReference>
<comment type="caution">
    <text evidence="6">The sequence shown here is derived from an EMBL/GenBank/DDBJ whole genome shotgun (WGS) entry which is preliminary data.</text>
</comment>
<feature type="binding site" evidence="4">
    <location>
        <position position="126"/>
    </location>
    <ligand>
        <name>Zn(2+)</name>
        <dbReference type="ChEBI" id="CHEBI:29105"/>
    </ligand>
</feature>
<keyword evidence="4" id="KW-0479">Metal-binding</keyword>
<dbReference type="CDD" id="cd01407">
    <property type="entry name" value="SIR2-fam"/>
    <property type="match status" value="1"/>
</dbReference>
<evidence type="ECO:0000256" key="4">
    <source>
        <dbReference type="PROSITE-ProRule" id="PRU00236"/>
    </source>
</evidence>
<dbReference type="Proteomes" id="UP000196475">
    <property type="component" value="Unassembled WGS sequence"/>
</dbReference>
<dbReference type="PROSITE" id="PS50305">
    <property type="entry name" value="SIRTUIN"/>
    <property type="match status" value="1"/>
</dbReference>
<evidence type="ECO:0000256" key="2">
    <source>
        <dbReference type="ARBA" id="ARBA00022679"/>
    </source>
</evidence>
<dbReference type="PANTHER" id="PTHR11085">
    <property type="entry name" value="NAD-DEPENDENT PROTEIN DEACYLASE SIRTUIN-5, MITOCHONDRIAL-RELATED"/>
    <property type="match status" value="1"/>
</dbReference>
<dbReference type="GO" id="GO:0017136">
    <property type="term" value="F:histone deacetylase activity, NAD-dependent"/>
    <property type="evidence" value="ECO:0007669"/>
    <property type="project" value="TreeGrafter"/>
</dbReference>